<evidence type="ECO:0000256" key="12">
    <source>
        <dbReference type="HAMAP-Rule" id="MF_00974"/>
    </source>
</evidence>
<evidence type="ECO:0000259" key="16">
    <source>
        <dbReference type="PROSITE" id="PS50880"/>
    </source>
</evidence>
<evidence type="ECO:0000256" key="6">
    <source>
        <dbReference type="ARBA" id="ARBA00022723"/>
    </source>
</evidence>
<dbReference type="InterPro" id="IPR002694">
    <property type="entry name" value="Znf_CHC2"/>
</dbReference>
<keyword evidence="5 12" id="KW-0235">DNA replication</keyword>
<organism evidence="17 18">
    <name type="scientific">Candidatus Taylorbacteria bacterium RIFCSPLOWO2_12_FULL_43_20</name>
    <dbReference type="NCBI Taxonomy" id="1802332"/>
    <lineage>
        <taxon>Bacteria</taxon>
        <taxon>Candidatus Tayloriibacteriota</taxon>
    </lineage>
</organism>
<keyword evidence="15" id="KW-0175">Coiled coil</keyword>
<dbReference type="Gene3D" id="3.90.580.10">
    <property type="entry name" value="Zinc finger, CHC2-type domain"/>
    <property type="match status" value="1"/>
</dbReference>
<dbReference type="InterPro" id="IPR006295">
    <property type="entry name" value="DNA_primase_DnaG"/>
</dbReference>
<evidence type="ECO:0000256" key="9">
    <source>
        <dbReference type="ARBA" id="ARBA00022842"/>
    </source>
</evidence>
<dbReference type="PANTHER" id="PTHR30313">
    <property type="entry name" value="DNA PRIMASE"/>
    <property type="match status" value="1"/>
</dbReference>
<dbReference type="GO" id="GO:0008270">
    <property type="term" value="F:zinc ion binding"/>
    <property type="evidence" value="ECO:0007669"/>
    <property type="project" value="UniProtKB-UniRule"/>
</dbReference>
<dbReference type="FunFam" id="3.90.580.10:FF:000001">
    <property type="entry name" value="DNA primase"/>
    <property type="match status" value="1"/>
</dbReference>
<dbReference type="InterPro" id="IPR013264">
    <property type="entry name" value="DNAG_N"/>
</dbReference>
<feature type="coiled-coil region" evidence="15">
    <location>
        <begin position="531"/>
        <end position="577"/>
    </location>
</feature>
<comment type="domain">
    <text evidence="12">Contains an N-terminal zinc-binding domain, a central core domain that contains the primase activity, and a C-terminal DnaB-binding domain.</text>
</comment>
<comment type="subunit">
    <text evidence="12">Monomer. Interacts with DnaB.</text>
</comment>
<evidence type="ECO:0000313" key="18">
    <source>
        <dbReference type="Proteomes" id="UP000177269"/>
    </source>
</evidence>
<evidence type="ECO:0000256" key="5">
    <source>
        <dbReference type="ARBA" id="ARBA00022705"/>
    </source>
</evidence>
<keyword evidence="10 12" id="KW-0238">DNA-binding</keyword>
<dbReference type="CDD" id="cd03364">
    <property type="entry name" value="TOPRIM_DnaG_primases"/>
    <property type="match status" value="1"/>
</dbReference>
<dbReference type="SMART" id="SM00493">
    <property type="entry name" value="TOPRIM"/>
    <property type="match status" value="1"/>
</dbReference>
<dbReference type="PANTHER" id="PTHR30313:SF2">
    <property type="entry name" value="DNA PRIMASE"/>
    <property type="match status" value="1"/>
</dbReference>
<evidence type="ECO:0000256" key="13">
    <source>
        <dbReference type="PIRNR" id="PIRNR002811"/>
    </source>
</evidence>
<dbReference type="InterPro" id="IPR036977">
    <property type="entry name" value="DNA_primase_Znf_CHC2"/>
</dbReference>
<evidence type="ECO:0000256" key="3">
    <source>
        <dbReference type="ARBA" id="ARBA00022679"/>
    </source>
</evidence>
<gene>
    <name evidence="12" type="primary">dnaG</name>
    <name evidence="17" type="ORF">A3G52_02525</name>
</gene>
<reference evidence="17 18" key="1">
    <citation type="journal article" date="2016" name="Nat. Commun.">
        <title>Thousands of microbial genomes shed light on interconnected biogeochemical processes in an aquifer system.</title>
        <authorList>
            <person name="Anantharaman K."/>
            <person name="Brown C.T."/>
            <person name="Hug L.A."/>
            <person name="Sharon I."/>
            <person name="Castelle C.J."/>
            <person name="Probst A.J."/>
            <person name="Thomas B.C."/>
            <person name="Singh A."/>
            <person name="Wilkins M.J."/>
            <person name="Karaoz U."/>
            <person name="Brodie E.L."/>
            <person name="Williams K.H."/>
            <person name="Hubbard S.S."/>
            <person name="Banfield J.F."/>
        </authorList>
    </citation>
    <scope>NUCLEOTIDE SEQUENCE [LARGE SCALE GENOMIC DNA]</scope>
</reference>
<sequence>MSHVDQIKNVLNVEDVVSSYIKIEKAGSNFRASCPFHNEKTPSFFISPSRQSYYCFGCGAKGDIFTFVEAFEGLDFMGALKVLAERAGVSLGGLDFKSRGEKERLYQCLEDASAFYMDALSSSQDHSVEEYLKKRGVDKSIISEWNIGYAPLDWHRAHDVLKKKGYTDSEIERAGIIKKAADDNTGRVRYYDRFRGRIMFPINDSGGRVIGFSGRIFQDDGKSAKYLNSPETELFVKSKILFGLDKAKTSIREKRSIVLAEGQMDVIMSRAAGIGNTVGLSGTAFTEDHAGLLKRFADTLVLAFDSDRAGINATQRSAAIALAAGLDVKVAVIPEGLDPADFALKHPEKWQKAVSVPVHIVDFALNDILSSNEKGKKIIQGVHEFVFPLVRSMKSAMERSTYLKMIASRTGIKEEAVIEDFGKSEKSASAESKKQHLVEAAKEDAALDAHRLMVEKRIYGIMTWQESLESPVVDPAGIKQRLEAVVGKKGVQDLMSRLDAVKDELVLRAEVMHGRENVEEELNELFVNFESDYLKEELRAAVENLSEAERSADKEKMKETLEKCGQLSARLAKLTKN</sequence>
<dbReference type="Pfam" id="PF13155">
    <property type="entry name" value="Toprim_2"/>
    <property type="match status" value="1"/>
</dbReference>
<dbReference type="InterPro" id="IPR034151">
    <property type="entry name" value="TOPRIM_DnaG_bac"/>
</dbReference>
<dbReference type="EMBL" id="MHSK01000010">
    <property type="protein sequence ID" value="OHA42565.1"/>
    <property type="molecule type" value="Genomic_DNA"/>
</dbReference>
<evidence type="ECO:0000256" key="14">
    <source>
        <dbReference type="PIRSR" id="PIRSR002811-1"/>
    </source>
</evidence>
<dbReference type="PROSITE" id="PS50880">
    <property type="entry name" value="TOPRIM"/>
    <property type="match status" value="1"/>
</dbReference>
<dbReference type="GO" id="GO:1990077">
    <property type="term" value="C:primosome complex"/>
    <property type="evidence" value="ECO:0007669"/>
    <property type="project" value="UniProtKB-KW"/>
</dbReference>
<keyword evidence="8 12" id="KW-0862">Zinc</keyword>
<keyword evidence="4 12" id="KW-0548">Nucleotidyltransferase</keyword>
<keyword evidence="6 12" id="KW-0479">Metal-binding</keyword>
<dbReference type="GO" id="GO:0005737">
    <property type="term" value="C:cytoplasm"/>
    <property type="evidence" value="ECO:0007669"/>
    <property type="project" value="TreeGrafter"/>
</dbReference>
<dbReference type="Gene3D" id="3.40.1360.10">
    <property type="match status" value="1"/>
</dbReference>
<comment type="catalytic activity">
    <reaction evidence="12">
        <text>ssDNA + n NTP = ssDNA/pppN(pN)n-1 hybrid + (n-1) diphosphate.</text>
        <dbReference type="EC" id="2.7.7.101"/>
    </reaction>
</comment>
<evidence type="ECO:0000256" key="8">
    <source>
        <dbReference type="ARBA" id="ARBA00022833"/>
    </source>
</evidence>
<evidence type="ECO:0000256" key="4">
    <source>
        <dbReference type="ARBA" id="ARBA00022695"/>
    </source>
</evidence>
<comment type="function">
    <text evidence="12 13">RNA polymerase that catalyzes the synthesis of short RNA molecules used as primers for DNA polymerase during DNA replication.</text>
</comment>
<dbReference type="FunFam" id="3.90.980.10:FF:000001">
    <property type="entry name" value="DNA primase"/>
    <property type="match status" value="1"/>
</dbReference>
<dbReference type="NCBIfam" id="TIGR01391">
    <property type="entry name" value="dnaG"/>
    <property type="match status" value="1"/>
</dbReference>
<evidence type="ECO:0000256" key="11">
    <source>
        <dbReference type="ARBA" id="ARBA00023163"/>
    </source>
</evidence>
<name>A0A1G2P2J8_9BACT</name>
<dbReference type="GO" id="GO:0000428">
    <property type="term" value="C:DNA-directed RNA polymerase complex"/>
    <property type="evidence" value="ECO:0007669"/>
    <property type="project" value="UniProtKB-KW"/>
</dbReference>
<dbReference type="InterPro" id="IPR037068">
    <property type="entry name" value="DNA_primase_core_N_sf"/>
</dbReference>
<dbReference type="SUPFAM" id="SSF56731">
    <property type="entry name" value="DNA primase core"/>
    <property type="match status" value="1"/>
</dbReference>
<dbReference type="GO" id="GO:0003899">
    <property type="term" value="F:DNA-directed RNA polymerase activity"/>
    <property type="evidence" value="ECO:0007669"/>
    <property type="project" value="UniProtKB-UniRule"/>
</dbReference>
<dbReference type="Pfam" id="PF01807">
    <property type="entry name" value="Zn_ribbon_DnaG"/>
    <property type="match status" value="1"/>
</dbReference>
<comment type="caution">
    <text evidence="17">The sequence shown here is derived from an EMBL/GenBank/DDBJ whole genome shotgun (WGS) entry which is preliminary data.</text>
</comment>
<accession>A0A1G2P2J8</accession>
<comment type="similarity">
    <text evidence="12 13">Belongs to the DnaG primase family.</text>
</comment>
<keyword evidence="1 12" id="KW-0240">DNA-directed RNA polymerase</keyword>
<dbReference type="EC" id="2.7.7.101" evidence="12"/>
<dbReference type="Proteomes" id="UP000177269">
    <property type="component" value="Unassembled WGS sequence"/>
</dbReference>
<protein>
    <recommendedName>
        <fullName evidence="12 13">DNA primase</fullName>
        <ecNumber evidence="12">2.7.7.101</ecNumber>
    </recommendedName>
</protein>
<dbReference type="SUPFAM" id="SSF57783">
    <property type="entry name" value="Zinc beta-ribbon"/>
    <property type="match status" value="1"/>
</dbReference>
<feature type="domain" description="Toprim" evidence="16">
    <location>
        <begin position="255"/>
        <end position="338"/>
    </location>
</feature>
<proteinExistence type="inferred from homology"/>
<evidence type="ECO:0000256" key="2">
    <source>
        <dbReference type="ARBA" id="ARBA00022515"/>
    </source>
</evidence>
<dbReference type="InterPro" id="IPR050219">
    <property type="entry name" value="DnaG_primase"/>
</dbReference>
<dbReference type="GO" id="GO:0006269">
    <property type="term" value="P:DNA replication, synthesis of primer"/>
    <property type="evidence" value="ECO:0007669"/>
    <property type="project" value="UniProtKB-UniRule"/>
</dbReference>
<dbReference type="PIRSF" id="PIRSF002811">
    <property type="entry name" value="DnaG"/>
    <property type="match status" value="1"/>
</dbReference>
<keyword evidence="2 12" id="KW-0639">Primosome</keyword>
<keyword evidence="7 12" id="KW-0863">Zinc-finger</keyword>
<dbReference type="Gene3D" id="3.90.980.10">
    <property type="entry name" value="DNA primase, catalytic core, N-terminal domain"/>
    <property type="match status" value="1"/>
</dbReference>
<evidence type="ECO:0000256" key="1">
    <source>
        <dbReference type="ARBA" id="ARBA00022478"/>
    </source>
</evidence>
<dbReference type="InterPro" id="IPR030846">
    <property type="entry name" value="DnaG_bac"/>
</dbReference>
<dbReference type="HAMAP" id="MF_00974">
    <property type="entry name" value="DNA_primase_DnaG"/>
    <property type="match status" value="1"/>
</dbReference>
<evidence type="ECO:0000313" key="17">
    <source>
        <dbReference type="EMBL" id="OHA42565.1"/>
    </source>
</evidence>
<dbReference type="SMART" id="SM00400">
    <property type="entry name" value="ZnF_CHCC"/>
    <property type="match status" value="1"/>
</dbReference>
<evidence type="ECO:0000256" key="7">
    <source>
        <dbReference type="ARBA" id="ARBA00022771"/>
    </source>
</evidence>
<evidence type="ECO:0000256" key="10">
    <source>
        <dbReference type="ARBA" id="ARBA00023125"/>
    </source>
</evidence>
<keyword evidence="11 12" id="KW-0804">Transcription</keyword>
<dbReference type="GO" id="GO:0003677">
    <property type="term" value="F:DNA binding"/>
    <property type="evidence" value="ECO:0007669"/>
    <property type="project" value="UniProtKB-KW"/>
</dbReference>
<dbReference type="AlphaFoldDB" id="A0A1G2P2J8"/>
<feature type="zinc finger region" description="CHC2-type" evidence="12 14">
    <location>
        <begin position="34"/>
        <end position="58"/>
    </location>
</feature>
<keyword evidence="9" id="KW-0460">Magnesium</keyword>
<dbReference type="InterPro" id="IPR006171">
    <property type="entry name" value="TOPRIM_dom"/>
</dbReference>
<keyword evidence="3 12" id="KW-0808">Transferase</keyword>
<comment type="cofactor">
    <cofactor evidence="12 13 14">
        <name>Zn(2+)</name>
        <dbReference type="ChEBI" id="CHEBI:29105"/>
    </cofactor>
    <text evidence="12 13 14">Binds 1 zinc ion per monomer.</text>
</comment>
<evidence type="ECO:0000256" key="15">
    <source>
        <dbReference type="SAM" id="Coils"/>
    </source>
</evidence>
<dbReference type="Pfam" id="PF08275">
    <property type="entry name" value="DNAG_N"/>
    <property type="match status" value="1"/>
</dbReference>